<dbReference type="GO" id="GO:0006935">
    <property type="term" value="P:chemotaxis"/>
    <property type="evidence" value="ECO:0007669"/>
    <property type="project" value="InterPro"/>
</dbReference>
<feature type="transmembrane region" description="Helical" evidence="10">
    <location>
        <begin position="123"/>
        <end position="141"/>
    </location>
</feature>
<evidence type="ECO:0000256" key="7">
    <source>
        <dbReference type="ARBA" id="ARBA00023224"/>
    </source>
</evidence>
<dbReference type="InterPro" id="IPR004090">
    <property type="entry name" value="Chemotax_Me-accpt_rcpt"/>
</dbReference>
<dbReference type="CDD" id="cd06225">
    <property type="entry name" value="HAMP"/>
    <property type="match status" value="1"/>
</dbReference>
<evidence type="ECO:0000313" key="13">
    <source>
        <dbReference type="EMBL" id="RML47658.1"/>
    </source>
</evidence>
<evidence type="ECO:0000256" key="2">
    <source>
        <dbReference type="ARBA" id="ARBA00022475"/>
    </source>
</evidence>
<keyword evidence="6 10" id="KW-0472">Membrane</keyword>
<dbReference type="Proteomes" id="UP000280292">
    <property type="component" value="Unassembled WGS sequence"/>
</dbReference>
<reference evidence="13 14" key="1">
    <citation type="submission" date="2018-08" db="EMBL/GenBank/DDBJ databases">
        <title>Recombination of ecologically and evolutionarily significant loci maintains genetic cohesion in the Pseudomonas syringae species complex.</title>
        <authorList>
            <person name="Dillon M."/>
            <person name="Thakur S."/>
            <person name="Almeida R.N.D."/>
            <person name="Weir B.S."/>
            <person name="Guttman D.S."/>
        </authorList>
    </citation>
    <scope>NUCLEOTIDE SEQUENCE [LARGE SCALE GENOMIC DNA]</scope>
    <source>
        <strain evidence="13 14">ICMP 3883</strain>
    </source>
</reference>
<feature type="domain" description="Methyl-accepting transducer" evidence="11">
    <location>
        <begin position="200"/>
        <end position="356"/>
    </location>
</feature>
<keyword evidence="5 10" id="KW-1133">Transmembrane helix</keyword>
<dbReference type="AlphaFoldDB" id="A0A3M2WAV8"/>
<dbReference type="Pfam" id="PF00015">
    <property type="entry name" value="MCPsignal"/>
    <property type="match status" value="1"/>
</dbReference>
<evidence type="ECO:0000256" key="4">
    <source>
        <dbReference type="ARBA" id="ARBA00022692"/>
    </source>
</evidence>
<feature type="domain" description="HAMP" evidence="12">
    <location>
        <begin position="143"/>
        <end position="195"/>
    </location>
</feature>
<evidence type="ECO:0000259" key="11">
    <source>
        <dbReference type="PROSITE" id="PS50111"/>
    </source>
</evidence>
<evidence type="ECO:0000256" key="10">
    <source>
        <dbReference type="SAM" id="Phobius"/>
    </source>
</evidence>
<dbReference type="EMBL" id="RBNR01000015">
    <property type="protein sequence ID" value="RML47658.1"/>
    <property type="molecule type" value="Genomic_DNA"/>
</dbReference>
<dbReference type="SUPFAM" id="SSF58104">
    <property type="entry name" value="Methyl-accepting chemotaxis protein (MCP) signaling domain"/>
    <property type="match status" value="1"/>
</dbReference>
<accession>A0A3M2WAV8</accession>
<evidence type="ECO:0000256" key="8">
    <source>
        <dbReference type="ARBA" id="ARBA00029447"/>
    </source>
</evidence>
<organism evidence="13 14">
    <name type="scientific">Pseudomonas syringae pv. ribicola</name>
    <dbReference type="NCBI Taxonomy" id="55398"/>
    <lineage>
        <taxon>Bacteria</taxon>
        <taxon>Pseudomonadati</taxon>
        <taxon>Pseudomonadota</taxon>
        <taxon>Gammaproteobacteria</taxon>
        <taxon>Pseudomonadales</taxon>
        <taxon>Pseudomonadaceae</taxon>
        <taxon>Pseudomonas</taxon>
    </lineage>
</organism>
<sequence length="356" mass="38063">MKIAGDLRNGMTNFRLVFRRYISIPTADNKQITFDAADGLIAQVMSARTLLPNQAMPAVDTALAALQQYKSLMVSISQMMQQNDQIRDTLRQQSLDILKSADGLMAGQVVSANKEKDSAVTQLLTVALIALLLGVLAAILITRQITRPLNATVIAARRIADGDLTNDISTTRQDELGLLQNTMQHMTVSLRTLIGDMSNGVTQIATAAEELSAVSEQTSAGVTQQKVEVDQVATAMNQMASTVQEVAQNTEDAAQAARQASDRAAHGSSVVQHATREISQLAGEVGQLGQAMQRLIQDSDKIGGVIDVIKAVAEQTNLLALNAAIEAARAGEQGRGFAVVADEVRSLAQRTQKSHH</sequence>
<evidence type="ECO:0000313" key="14">
    <source>
        <dbReference type="Proteomes" id="UP000280292"/>
    </source>
</evidence>
<evidence type="ECO:0000256" key="1">
    <source>
        <dbReference type="ARBA" id="ARBA00004651"/>
    </source>
</evidence>
<dbReference type="PANTHER" id="PTHR32089:SF112">
    <property type="entry name" value="LYSOZYME-LIKE PROTEIN-RELATED"/>
    <property type="match status" value="1"/>
</dbReference>
<dbReference type="GO" id="GO:0005886">
    <property type="term" value="C:plasma membrane"/>
    <property type="evidence" value="ECO:0007669"/>
    <property type="project" value="UniProtKB-SubCell"/>
</dbReference>
<keyword evidence="7 9" id="KW-0807">Transducer</keyword>
<dbReference type="PROSITE" id="PS50111">
    <property type="entry name" value="CHEMOTAXIS_TRANSDUC_2"/>
    <property type="match status" value="1"/>
</dbReference>
<dbReference type="InterPro" id="IPR003660">
    <property type="entry name" value="HAMP_dom"/>
</dbReference>
<evidence type="ECO:0000259" key="12">
    <source>
        <dbReference type="PROSITE" id="PS50885"/>
    </source>
</evidence>
<dbReference type="GO" id="GO:0007165">
    <property type="term" value="P:signal transduction"/>
    <property type="evidence" value="ECO:0007669"/>
    <property type="project" value="UniProtKB-KW"/>
</dbReference>
<comment type="subcellular location">
    <subcellularLocation>
        <location evidence="1">Cell membrane</location>
        <topology evidence="1">Multi-pass membrane protein</topology>
    </subcellularLocation>
</comment>
<comment type="similarity">
    <text evidence="8">Belongs to the methyl-accepting chemotaxis (MCP) protein family.</text>
</comment>
<dbReference type="PANTHER" id="PTHR32089">
    <property type="entry name" value="METHYL-ACCEPTING CHEMOTAXIS PROTEIN MCPB"/>
    <property type="match status" value="1"/>
</dbReference>
<dbReference type="PROSITE" id="PS50885">
    <property type="entry name" value="HAMP"/>
    <property type="match status" value="1"/>
</dbReference>
<evidence type="ECO:0000256" key="6">
    <source>
        <dbReference type="ARBA" id="ARBA00023136"/>
    </source>
</evidence>
<dbReference type="Pfam" id="PF00672">
    <property type="entry name" value="HAMP"/>
    <property type="match status" value="1"/>
</dbReference>
<dbReference type="Gene3D" id="1.10.287.950">
    <property type="entry name" value="Methyl-accepting chemotaxis protein"/>
    <property type="match status" value="1"/>
</dbReference>
<keyword evidence="2" id="KW-1003">Cell membrane</keyword>
<proteinExistence type="inferred from homology"/>
<dbReference type="Gene3D" id="6.10.340.10">
    <property type="match status" value="1"/>
</dbReference>
<dbReference type="PRINTS" id="PR00260">
    <property type="entry name" value="CHEMTRNSDUCR"/>
</dbReference>
<keyword evidence="3" id="KW-0488">Methylation</keyword>
<protein>
    <submittedName>
        <fullName evidence="13">Methyl-accepting chemotaxis protein</fullName>
    </submittedName>
</protein>
<gene>
    <name evidence="13" type="ORF">ALQ95_00889</name>
</gene>
<evidence type="ECO:0000256" key="3">
    <source>
        <dbReference type="ARBA" id="ARBA00022481"/>
    </source>
</evidence>
<dbReference type="GO" id="GO:0004888">
    <property type="term" value="F:transmembrane signaling receptor activity"/>
    <property type="evidence" value="ECO:0007669"/>
    <property type="project" value="InterPro"/>
</dbReference>
<keyword evidence="4 10" id="KW-0812">Transmembrane</keyword>
<dbReference type="Gene3D" id="1.20.1440.210">
    <property type="match status" value="1"/>
</dbReference>
<comment type="caution">
    <text evidence="13">The sequence shown here is derived from an EMBL/GenBank/DDBJ whole genome shotgun (WGS) entry which is preliminary data.</text>
</comment>
<name>A0A3M2WAV8_PSESI</name>
<dbReference type="InterPro" id="IPR004089">
    <property type="entry name" value="MCPsignal_dom"/>
</dbReference>
<evidence type="ECO:0000256" key="5">
    <source>
        <dbReference type="ARBA" id="ARBA00022989"/>
    </source>
</evidence>
<dbReference type="FunFam" id="1.10.287.950:FF:000001">
    <property type="entry name" value="Methyl-accepting chemotaxis sensory transducer"/>
    <property type="match status" value="1"/>
</dbReference>
<dbReference type="SMART" id="SM00304">
    <property type="entry name" value="HAMP"/>
    <property type="match status" value="2"/>
</dbReference>
<dbReference type="SMART" id="SM00283">
    <property type="entry name" value="MA"/>
    <property type="match status" value="1"/>
</dbReference>
<evidence type="ECO:0000256" key="9">
    <source>
        <dbReference type="PROSITE-ProRule" id="PRU00284"/>
    </source>
</evidence>